<evidence type="ECO:0000313" key="2">
    <source>
        <dbReference type="Proteomes" id="UP000183832"/>
    </source>
</evidence>
<evidence type="ECO:0000313" key="1">
    <source>
        <dbReference type="EMBL" id="CRK89277.1"/>
    </source>
</evidence>
<sequence>MDKLNILNFDEHILERIFSYVRKRQNIALTCRLFYDLVCKVEKFAHKLVIQPWTLKESFISMNNSLRQFNELDLIAFSLPSLSQQEKKMLGKLVKTVTKARISRVEANQVLHLEVLSLMPQLEILDLNFSDVITNHEIKQETLTLKSLRVLKIKSETGIPYEVINQLPSGVLHNLSLDIKDYNKDLTEFWKLQPNIKSLITNFVKLSQLKNLKLENFSCSASESDCEDLVEFLQSQSNLKSFEFLSWMQTSRVVSILNVARMFYDLQSVSICVEEVTIEIMNLLARLENLNALKLEMAFDDDISLDILTFVTFPRVQCLNLIIKTLTIQSHHLVDLKHAFPVLKSLRVKIFSVCNLCEVLDNLDGLEKFSVDFWYHDEDKLYDFFKPTLNCKIYSEIRELQFEIYKPNLDSRCLSSVVNYNAMPNLQSLAVKGSCRMLFDEQFLKFINNLPSIENLDVEKLRIPGNFNISQQAFKAFQKLSQMKFVKLKIECPRSEIIKMKNFLDKNFDELSYSKSVYFVIRK</sequence>
<keyword evidence="2" id="KW-1185">Reference proteome</keyword>
<dbReference type="Gene3D" id="3.80.10.10">
    <property type="entry name" value="Ribonuclease Inhibitor"/>
    <property type="match status" value="1"/>
</dbReference>
<dbReference type="EMBL" id="CVRI01000011">
    <property type="protein sequence ID" value="CRK89277.1"/>
    <property type="molecule type" value="Genomic_DNA"/>
</dbReference>
<name>A0A1J1HMK0_9DIPT</name>
<dbReference type="AlphaFoldDB" id="A0A1J1HMK0"/>
<dbReference type="Proteomes" id="UP000183832">
    <property type="component" value="Unassembled WGS sequence"/>
</dbReference>
<dbReference type="InterPro" id="IPR032675">
    <property type="entry name" value="LRR_dom_sf"/>
</dbReference>
<dbReference type="SUPFAM" id="SSF52047">
    <property type="entry name" value="RNI-like"/>
    <property type="match status" value="1"/>
</dbReference>
<gene>
    <name evidence="1" type="ORF">CLUMA_CG003036</name>
</gene>
<organism evidence="1 2">
    <name type="scientific">Clunio marinus</name>
    <dbReference type="NCBI Taxonomy" id="568069"/>
    <lineage>
        <taxon>Eukaryota</taxon>
        <taxon>Metazoa</taxon>
        <taxon>Ecdysozoa</taxon>
        <taxon>Arthropoda</taxon>
        <taxon>Hexapoda</taxon>
        <taxon>Insecta</taxon>
        <taxon>Pterygota</taxon>
        <taxon>Neoptera</taxon>
        <taxon>Endopterygota</taxon>
        <taxon>Diptera</taxon>
        <taxon>Nematocera</taxon>
        <taxon>Chironomoidea</taxon>
        <taxon>Chironomidae</taxon>
        <taxon>Clunio</taxon>
    </lineage>
</organism>
<proteinExistence type="predicted"/>
<protein>
    <submittedName>
        <fullName evidence="1">CLUMA_CG003036, isoform A</fullName>
    </submittedName>
</protein>
<reference evidence="1 2" key="1">
    <citation type="submission" date="2015-04" db="EMBL/GenBank/DDBJ databases">
        <authorList>
            <person name="Syromyatnikov M.Y."/>
            <person name="Popov V.N."/>
        </authorList>
    </citation>
    <scope>NUCLEOTIDE SEQUENCE [LARGE SCALE GENOMIC DNA]</scope>
</reference>
<accession>A0A1J1HMK0</accession>